<keyword evidence="4" id="KW-1185">Reference proteome</keyword>
<keyword evidence="3" id="KW-0808">Transferase</keyword>
<dbReference type="InterPro" id="IPR050256">
    <property type="entry name" value="Glycosyltransferase_2"/>
</dbReference>
<evidence type="ECO:0000259" key="2">
    <source>
        <dbReference type="Pfam" id="PF00535"/>
    </source>
</evidence>
<dbReference type="InterPro" id="IPR001173">
    <property type="entry name" value="Glyco_trans_2-like"/>
</dbReference>
<comment type="similarity">
    <text evidence="1">Belongs to the glycosyltransferase 2 family.</text>
</comment>
<comment type="caution">
    <text evidence="3">The sequence shown here is derived from an EMBL/GenBank/DDBJ whole genome shotgun (WGS) entry which is preliminary data.</text>
</comment>
<dbReference type="PANTHER" id="PTHR48090">
    <property type="entry name" value="UNDECAPRENYL-PHOSPHATE 4-DEOXY-4-FORMAMIDO-L-ARABINOSE TRANSFERASE-RELATED"/>
    <property type="match status" value="1"/>
</dbReference>
<name>A0AAV5B2B1_9ACTN</name>
<dbReference type="PANTHER" id="PTHR48090:SF7">
    <property type="entry name" value="RFBJ PROTEIN"/>
    <property type="match status" value="1"/>
</dbReference>
<evidence type="ECO:0000256" key="1">
    <source>
        <dbReference type="ARBA" id="ARBA00006739"/>
    </source>
</evidence>
<organism evidence="3 4">
    <name type="scientific">Granulimonas faecalis</name>
    <dbReference type="NCBI Taxonomy" id="2894155"/>
    <lineage>
        <taxon>Bacteria</taxon>
        <taxon>Bacillati</taxon>
        <taxon>Actinomycetota</taxon>
        <taxon>Coriobacteriia</taxon>
        <taxon>Coriobacteriales</taxon>
        <taxon>Kribbibacteriaceae</taxon>
        <taxon>Granulimonas</taxon>
    </lineage>
</organism>
<accession>A0AAV5B2B1</accession>
<dbReference type="AlphaFoldDB" id="A0AAV5B2B1"/>
<dbReference type="SUPFAM" id="SSF53448">
    <property type="entry name" value="Nucleotide-diphospho-sugar transferases"/>
    <property type="match status" value="1"/>
</dbReference>
<sequence>MRVLAIVPAYNEEESLQSTVEELMASCPDVDILVINDGSRDATGAICDREGYNHLDMPINCGLTSGFQAGMKYALRHGYDAAVQFDADGQHRPEYIAEMARAMEGQGADIVIASRFLEGERGHSLRHIGNSLISRLIRATTGASITDPTSGMRMFRRSTFKAFAGGMDMGPEPDAVALLVRKGGARVVEVPASMRERQAGESYLSPAKAVTYMGRTCLNILFFQWFR</sequence>
<gene>
    <name evidence="3" type="ORF">ATOP_06430</name>
</gene>
<evidence type="ECO:0000313" key="3">
    <source>
        <dbReference type="EMBL" id="GJM54988.1"/>
    </source>
</evidence>
<dbReference type="GO" id="GO:0016740">
    <property type="term" value="F:transferase activity"/>
    <property type="evidence" value="ECO:0007669"/>
    <property type="project" value="UniProtKB-KW"/>
</dbReference>
<reference evidence="3" key="1">
    <citation type="journal article" date="2022" name="Int. J. Syst. Evol. Microbiol.">
        <title>Granulimonas faecalis gen. nov., sp. nov., and Leptogranulimonas caecicola gen. nov., sp. nov., novel lactate-producing Atopobiaceae bacteria isolated from mouse intestines, and an emended description of the family Atopobiaceae.</title>
        <authorList>
            <person name="Morinaga K."/>
            <person name="Kusada H."/>
            <person name="Sakamoto S."/>
            <person name="Murakami T."/>
            <person name="Toyoda A."/>
            <person name="Mori H."/>
            <person name="Meng X.Y."/>
            <person name="Takashino M."/>
            <person name="Murotomi K."/>
            <person name="Tamaki H."/>
        </authorList>
    </citation>
    <scope>NUCLEOTIDE SEQUENCE</scope>
    <source>
        <strain evidence="3">OPF53</strain>
    </source>
</reference>
<dbReference type="Pfam" id="PF00535">
    <property type="entry name" value="Glycos_transf_2"/>
    <property type="match status" value="1"/>
</dbReference>
<dbReference type="RefSeq" id="WP_265590642.1">
    <property type="nucleotide sequence ID" value="NZ_BQKC01000001.1"/>
</dbReference>
<proteinExistence type="inferred from homology"/>
<dbReference type="CDD" id="cd04179">
    <property type="entry name" value="DPM_DPG-synthase_like"/>
    <property type="match status" value="1"/>
</dbReference>
<dbReference type="Proteomes" id="UP001055025">
    <property type="component" value="Unassembled WGS sequence"/>
</dbReference>
<protein>
    <submittedName>
        <fullName evidence="3">Glycosyl transferase</fullName>
    </submittedName>
</protein>
<dbReference type="EMBL" id="BQKC01000001">
    <property type="protein sequence ID" value="GJM54988.1"/>
    <property type="molecule type" value="Genomic_DNA"/>
</dbReference>
<dbReference type="InterPro" id="IPR029044">
    <property type="entry name" value="Nucleotide-diphossugar_trans"/>
</dbReference>
<evidence type="ECO:0000313" key="4">
    <source>
        <dbReference type="Proteomes" id="UP001055025"/>
    </source>
</evidence>
<dbReference type="Gene3D" id="3.90.550.10">
    <property type="entry name" value="Spore Coat Polysaccharide Biosynthesis Protein SpsA, Chain A"/>
    <property type="match status" value="1"/>
</dbReference>
<feature type="domain" description="Glycosyltransferase 2-like" evidence="2">
    <location>
        <begin position="6"/>
        <end position="161"/>
    </location>
</feature>